<dbReference type="OrthoDB" id="5419608at2759"/>
<accession>A0A6G1K7E6</accession>
<feature type="transmembrane region" description="Helical" evidence="2">
    <location>
        <begin position="164"/>
        <end position="187"/>
    </location>
</feature>
<feature type="compositionally biased region" description="Polar residues" evidence="1">
    <location>
        <begin position="220"/>
        <end position="238"/>
    </location>
</feature>
<keyword evidence="2" id="KW-0472">Membrane</keyword>
<evidence type="ECO:0000256" key="2">
    <source>
        <dbReference type="SAM" id="Phobius"/>
    </source>
</evidence>
<evidence type="ECO:0000313" key="3">
    <source>
        <dbReference type="EMBL" id="KAF2708455.1"/>
    </source>
</evidence>
<evidence type="ECO:0000256" key="1">
    <source>
        <dbReference type="SAM" id="MobiDB-lite"/>
    </source>
</evidence>
<reference evidence="3" key="1">
    <citation type="journal article" date="2020" name="Stud. Mycol.">
        <title>101 Dothideomycetes genomes: a test case for predicting lifestyles and emergence of pathogens.</title>
        <authorList>
            <person name="Haridas S."/>
            <person name="Albert R."/>
            <person name="Binder M."/>
            <person name="Bloem J."/>
            <person name="Labutti K."/>
            <person name="Salamov A."/>
            <person name="Andreopoulos B."/>
            <person name="Baker S."/>
            <person name="Barry K."/>
            <person name="Bills G."/>
            <person name="Bluhm B."/>
            <person name="Cannon C."/>
            <person name="Castanera R."/>
            <person name="Culley D."/>
            <person name="Daum C."/>
            <person name="Ezra D."/>
            <person name="Gonzalez J."/>
            <person name="Henrissat B."/>
            <person name="Kuo A."/>
            <person name="Liang C."/>
            <person name="Lipzen A."/>
            <person name="Lutzoni F."/>
            <person name="Magnuson J."/>
            <person name="Mondo S."/>
            <person name="Nolan M."/>
            <person name="Ohm R."/>
            <person name="Pangilinan J."/>
            <person name="Park H.-J."/>
            <person name="Ramirez L."/>
            <person name="Alfaro M."/>
            <person name="Sun H."/>
            <person name="Tritt A."/>
            <person name="Yoshinaga Y."/>
            <person name="Zwiers L.-H."/>
            <person name="Turgeon B."/>
            <person name="Goodwin S."/>
            <person name="Spatafora J."/>
            <person name="Crous P."/>
            <person name="Grigoriev I."/>
        </authorList>
    </citation>
    <scope>NUCLEOTIDE SEQUENCE</scope>
    <source>
        <strain evidence="3">CBS 279.74</strain>
    </source>
</reference>
<feature type="compositionally biased region" description="Low complexity" evidence="1">
    <location>
        <begin position="395"/>
        <end position="404"/>
    </location>
</feature>
<proteinExistence type="predicted"/>
<feature type="compositionally biased region" description="Low complexity" evidence="1">
    <location>
        <begin position="346"/>
        <end position="355"/>
    </location>
</feature>
<dbReference type="AlphaFoldDB" id="A0A6G1K7E6"/>
<protein>
    <submittedName>
        <fullName evidence="3">Uncharacterized protein</fullName>
    </submittedName>
</protein>
<evidence type="ECO:0000313" key="4">
    <source>
        <dbReference type="Proteomes" id="UP000799428"/>
    </source>
</evidence>
<gene>
    <name evidence="3" type="ORF">K504DRAFT_381543</name>
</gene>
<keyword evidence="4" id="KW-1185">Reference proteome</keyword>
<name>A0A6G1K7E6_9PLEO</name>
<dbReference type="Proteomes" id="UP000799428">
    <property type="component" value="Unassembled WGS sequence"/>
</dbReference>
<sequence length="497" mass="53683">MEAFVKRNDPDAISFAQILLTAIPESLRSIAATNLPAVSSILWEEFLDDKKPEWFLELPSAIQSYLIQNFGPSTAFESPSATDVASNSATTTQALSTPTSEASSVQTSDESSGTKAQSSVFTSIVTTSLGSVGIPIALPSNTAPTDSSPTSDLSESGLSRGQKIGIGVGVPLAILTVATLLGCCTLLRRRRKRSVNGSQPPSSPGFIPRFAFQEKGEDQTPLTRNSRGNGKYLSQDTSYSNYSNWDDDVIETMENNQRENTNANAIVNGGFDTISTHGAPAPAPPLYHTHSSNRARGKRTSYSTLHSLHSVAEVHEPDESPVLPRDGFRPSPPRRTSFGLNKRGLATAAAAASASQTLLRPVPDHSHSGSSNSTNSDLDLTPNLGPGFGNTAHVSASSASSLSATPSVHNPFKNEHSNPNPFTNDHYVEDYGPEYMNVYQHDDLENGLYGGHTDLSRYPQYPEVPAKNASRTEWPLRSEKNWYTRNKSPLWDRIYEG</sequence>
<keyword evidence="2" id="KW-1133">Transmembrane helix</keyword>
<keyword evidence="2" id="KW-0812">Transmembrane</keyword>
<dbReference type="EMBL" id="MU005772">
    <property type="protein sequence ID" value="KAF2708455.1"/>
    <property type="molecule type" value="Genomic_DNA"/>
</dbReference>
<feature type="region of interest" description="Disordered" evidence="1">
    <location>
        <begin position="314"/>
        <end position="425"/>
    </location>
</feature>
<organism evidence="3 4">
    <name type="scientific">Pleomassaria siparia CBS 279.74</name>
    <dbReference type="NCBI Taxonomy" id="1314801"/>
    <lineage>
        <taxon>Eukaryota</taxon>
        <taxon>Fungi</taxon>
        <taxon>Dikarya</taxon>
        <taxon>Ascomycota</taxon>
        <taxon>Pezizomycotina</taxon>
        <taxon>Dothideomycetes</taxon>
        <taxon>Pleosporomycetidae</taxon>
        <taxon>Pleosporales</taxon>
        <taxon>Pleomassariaceae</taxon>
        <taxon>Pleomassaria</taxon>
    </lineage>
</organism>
<feature type="compositionally biased region" description="Low complexity" evidence="1">
    <location>
        <begin position="368"/>
        <end position="381"/>
    </location>
</feature>
<feature type="region of interest" description="Disordered" evidence="1">
    <location>
        <begin position="139"/>
        <end position="158"/>
    </location>
</feature>
<feature type="region of interest" description="Disordered" evidence="1">
    <location>
        <begin position="78"/>
        <end position="117"/>
    </location>
</feature>
<feature type="region of interest" description="Disordered" evidence="1">
    <location>
        <begin position="191"/>
        <end position="238"/>
    </location>
</feature>